<dbReference type="EMBL" id="JAKLTN010000002">
    <property type="protein sequence ID" value="MCG2578024.1"/>
    <property type="molecule type" value="Genomic_DNA"/>
</dbReference>
<keyword evidence="3" id="KW-1185">Reference proteome</keyword>
<organism evidence="2 3">
    <name type="scientific">Dechloromonas hankyongensis</name>
    <dbReference type="NCBI Taxonomy" id="2908002"/>
    <lineage>
        <taxon>Bacteria</taxon>
        <taxon>Pseudomonadati</taxon>
        <taxon>Pseudomonadota</taxon>
        <taxon>Betaproteobacteria</taxon>
        <taxon>Rhodocyclales</taxon>
        <taxon>Azonexaceae</taxon>
        <taxon>Dechloromonas</taxon>
    </lineage>
</organism>
<feature type="signal peptide" evidence="1">
    <location>
        <begin position="1"/>
        <end position="18"/>
    </location>
</feature>
<name>A0ABS9K4C6_9RHOO</name>
<dbReference type="InterPro" id="IPR036280">
    <property type="entry name" value="Multihaem_cyt_sf"/>
</dbReference>
<reference evidence="2" key="1">
    <citation type="submission" date="2022-01" db="EMBL/GenBank/DDBJ databases">
        <authorList>
            <person name="Jo J.-H."/>
            <person name="Im W.-T."/>
        </authorList>
    </citation>
    <scope>NUCLEOTIDE SEQUENCE</scope>
    <source>
        <strain evidence="2">XY25</strain>
    </source>
</reference>
<evidence type="ECO:0000313" key="2">
    <source>
        <dbReference type="EMBL" id="MCG2578024.1"/>
    </source>
</evidence>
<dbReference type="Pfam" id="PF09626">
    <property type="entry name" value="DHC"/>
    <property type="match status" value="1"/>
</dbReference>
<dbReference type="SUPFAM" id="SSF48695">
    <property type="entry name" value="Multiheme cytochromes"/>
    <property type="match status" value="1"/>
</dbReference>
<evidence type="ECO:0000256" key="1">
    <source>
        <dbReference type="SAM" id="SignalP"/>
    </source>
</evidence>
<sequence length="153" mass="16657">MKKLIPALLLAISLPALADRLPLPADTPASYRAECGSCHLPYPPSLLASGDWRRLLSGLDTHFGSDASLNAEERQAIAAFLARHAGSLSRLGDAGNPPRISQTARFVRHHREVPARFWRDPRVKSAANCEACHRGAANGHFGEHDIAIPELRE</sequence>
<dbReference type="RefSeq" id="WP_275711352.1">
    <property type="nucleotide sequence ID" value="NZ_JAKLTN010000002.1"/>
</dbReference>
<dbReference type="InterPro" id="IPR018588">
    <property type="entry name" value="Dihaem_cytochrome-c"/>
</dbReference>
<protein>
    <submittedName>
        <fullName evidence="2">Diheme cytochrome c</fullName>
    </submittedName>
</protein>
<keyword evidence="1" id="KW-0732">Signal</keyword>
<gene>
    <name evidence="2" type="ORF">LZ012_13600</name>
</gene>
<evidence type="ECO:0000313" key="3">
    <source>
        <dbReference type="Proteomes" id="UP001165384"/>
    </source>
</evidence>
<comment type="caution">
    <text evidence="2">The sequence shown here is derived from an EMBL/GenBank/DDBJ whole genome shotgun (WGS) entry which is preliminary data.</text>
</comment>
<proteinExistence type="predicted"/>
<dbReference type="Proteomes" id="UP001165384">
    <property type="component" value="Unassembled WGS sequence"/>
</dbReference>
<accession>A0ABS9K4C6</accession>
<feature type="chain" id="PRO_5046662133" evidence="1">
    <location>
        <begin position="19"/>
        <end position="153"/>
    </location>
</feature>